<dbReference type="Proteomes" id="UP000828390">
    <property type="component" value="Unassembled WGS sequence"/>
</dbReference>
<evidence type="ECO:0000313" key="1">
    <source>
        <dbReference type="EMBL" id="KAH3709767.1"/>
    </source>
</evidence>
<organism evidence="1 2">
    <name type="scientific">Dreissena polymorpha</name>
    <name type="common">Zebra mussel</name>
    <name type="synonym">Mytilus polymorpha</name>
    <dbReference type="NCBI Taxonomy" id="45954"/>
    <lineage>
        <taxon>Eukaryota</taxon>
        <taxon>Metazoa</taxon>
        <taxon>Spiralia</taxon>
        <taxon>Lophotrochozoa</taxon>
        <taxon>Mollusca</taxon>
        <taxon>Bivalvia</taxon>
        <taxon>Autobranchia</taxon>
        <taxon>Heteroconchia</taxon>
        <taxon>Euheterodonta</taxon>
        <taxon>Imparidentia</taxon>
        <taxon>Neoheterodontei</taxon>
        <taxon>Myida</taxon>
        <taxon>Dreissenoidea</taxon>
        <taxon>Dreissenidae</taxon>
        <taxon>Dreissena</taxon>
    </lineage>
</organism>
<dbReference type="AlphaFoldDB" id="A0A9D3Z3Q4"/>
<proteinExistence type="predicted"/>
<reference evidence="1" key="2">
    <citation type="submission" date="2020-11" db="EMBL/GenBank/DDBJ databases">
        <authorList>
            <person name="McCartney M.A."/>
            <person name="Auch B."/>
            <person name="Kono T."/>
            <person name="Mallez S."/>
            <person name="Becker A."/>
            <person name="Gohl D.M."/>
            <person name="Silverstein K.A.T."/>
            <person name="Koren S."/>
            <person name="Bechman K.B."/>
            <person name="Herman A."/>
            <person name="Abrahante J.E."/>
            <person name="Garbe J."/>
        </authorList>
    </citation>
    <scope>NUCLEOTIDE SEQUENCE</scope>
    <source>
        <strain evidence="1">Duluth1</strain>
        <tissue evidence="1">Whole animal</tissue>
    </source>
</reference>
<comment type="caution">
    <text evidence="1">The sequence shown here is derived from an EMBL/GenBank/DDBJ whole genome shotgun (WGS) entry which is preliminary data.</text>
</comment>
<sequence>MLCLDRSHLSLATGLIDQRVERFAVLRDHNNTGSSKHDHSEGKTVLLLYQY</sequence>
<gene>
    <name evidence="1" type="ORF">DPMN_069231</name>
</gene>
<evidence type="ECO:0000313" key="2">
    <source>
        <dbReference type="Proteomes" id="UP000828390"/>
    </source>
</evidence>
<name>A0A9D3Z3Q4_DREPO</name>
<dbReference type="EMBL" id="JAIWYP010000014">
    <property type="protein sequence ID" value="KAH3709767.1"/>
    <property type="molecule type" value="Genomic_DNA"/>
</dbReference>
<keyword evidence="2" id="KW-1185">Reference proteome</keyword>
<protein>
    <submittedName>
        <fullName evidence="1">Uncharacterized protein</fullName>
    </submittedName>
</protein>
<accession>A0A9D3Z3Q4</accession>
<reference evidence="1" key="1">
    <citation type="journal article" date="2019" name="bioRxiv">
        <title>The Genome of the Zebra Mussel, Dreissena polymorpha: A Resource for Invasive Species Research.</title>
        <authorList>
            <person name="McCartney M.A."/>
            <person name="Auch B."/>
            <person name="Kono T."/>
            <person name="Mallez S."/>
            <person name="Zhang Y."/>
            <person name="Obille A."/>
            <person name="Becker A."/>
            <person name="Abrahante J.E."/>
            <person name="Garbe J."/>
            <person name="Badalamenti J.P."/>
            <person name="Herman A."/>
            <person name="Mangelson H."/>
            <person name="Liachko I."/>
            <person name="Sullivan S."/>
            <person name="Sone E.D."/>
            <person name="Koren S."/>
            <person name="Silverstein K.A.T."/>
            <person name="Beckman K.B."/>
            <person name="Gohl D.M."/>
        </authorList>
    </citation>
    <scope>NUCLEOTIDE SEQUENCE</scope>
    <source>
        <strain evidence="1">Duluth1</strain>
        <tissue evidence="1">Whole animal</tissue>
    </source>
</reference>